<gene>
    <name evidence="5 10" type="primary">rtcA</name>
    <name evidence="10" type="ORF">ACFO9K_06400</name>
</gene>
<comment type="function">
    <text evidence="5">Catalyzes the conversion of 3'-phosphate to a 2',3'-cyclic phosphodiester at the end of RNA. The mechanism of action of the enzyme occurs in 3 steps: (A) adenylation of the enzyme by ATP; (B) transfer of adenylate to an RNA-N3'P to produce RNA-N3'PP5'A; (C) and attack of the adjacent 2'-hydroxyl on the 3'-phosphorus in the diester linkage to produce the cyclic end product. The biological role of this enzyme is unknown but it is likely to function in some aspects of cellular RNA processing.</text>
</comment>
<dbReference type="HAMAP" id="MF_00200">
    <property type="entry name" value="RTC"/>
    <property type="match status" value="1"/>
</dbReference>
<comment type="similarity">
    <text evidence="1 5">Belongs to the RNA 3'-terminal cyclase family. Type 1 subfamily.</text>
</comment>
<evidence type="ECO:0000256" key="6">
    <source>
        <dbReference type="NCBIfam" id="TIGR03399"/>
    </source>
</evidence>
<dbReference type="InterPro" id="IPR013792">
    <property type="entry name" value="RNA3'P_cycl/enolpyr_Trfase_a/b"/>
</dbReference>
<feature type="domain" description="RNA 3'-terminal phosphate cyclase" evidence="8">
    <location>
        <begin position="14"/>
        <end position="328"/>
    </location>
</feature>
<accession>A0ABD5Q0D7</accession>
<keyword evidence="11" id="KW-1185">Reference proteome</keyword>
<dbReference type="EMBL" id="JBHSHT010000001">
    <property type="protein sequence ID" value="MFC4823887.1"/>
    <property type="molecule type" value="Genomic_DNA"/>
</dbReference>
<dbReference type="EC" id="6.5.1.4" evidence="5 6"/>
<keyword evidence="4 5" id="KW-0547">Nucleotide-binding</keyword>
<evidence type="ECO:0000313" key="11">
    <source>
        <dbReference type="Proteomes" id="UP001595945"/>
    </source>
</evidence>
<feature type="active site" description="Tele-AMP-histidine intermediate" evidence="5">
    <location>
        <position position="317"/>
    </location>
</feature>
<sequence>MTDDELLELDGSAGGGQLLRTALALSMVADRPFRMENVRGDRPTPGLKPQHLAAVRAAAAVCDATVEGAEQGAEQLEFRPGTPTGGNVEIDVGTAGSVTLLFDALLPVALRLGRPLSVTVTGGTDVKWSPTMTYYRRVKLPLLRRAGVFAAADCPRSGFYPVGGGRATLWLAPSSPSALDLTDRGSLEGVRVYSKASTDLAEGEVAERQATTAAERLREGLDDGVSVTERTVSSVETDSPGSALAVALDYEETTAGFDALGERGKPAEEVGSGAAESALAFREDDRGGAVDAHTADQLVAFLALAGGRVAIPEVTDHVRTGADLVTEFGFPVEIEDGDSKDAPVLSAPGTEYPGPVSSGAERSGPE</sequence>
<dbReference type="InterPro" id="IPR017770">
    <property type="entry name" value="RNA3'_term_phos_cyc_type_1"/>
</dbReference>
<proteinExistence type="inferred from homology"/>
<organism evidence="10 11">
    <name type="scientific">Halorussus aquaticus</name>
    <dbReference type="NCBI Taxonomy" id="2953748"/>
    <lineage>
        <taxon>Archaea</taxon>
        <taxon>Methanobacteriati</taxon>
        <taxon>Methanobacteriota</taxon>
        <taxon>Stenosarchaea group</taxon>
        <taxon>Halobacteria</taxon>
        <taxon>Halobacteriales</taxon>
        <taxon>Haladaptataceae</taxon>
        <taxon>Halorussus</taxon>
    </lineage>
</organism>
<dbReference type="NCBIfam" id="NF003246">
    <property type="entry name" value="PRK04204.1-2"/>
    <property type="match status" value="1"/>
</dbReference>
<protein>
    <recommendedName>
        <fullName evidence="2 5">RNA 3'-terminal phosphate cyclase</fullName>
        <shortName evidence="5">RNA cyclase</shortName>
        <shortName evidence="5">RNA-3'-phosphate cyclase</shortName>
        <ecNumber evidence="5 6">6.5.1.4</ecNumber>
    </recommendedName>
</protein>
<evidence type="ECO:0000259" key="9">
    <source>
        <dbReference type="Pfam" id="PF05189"/>
    </source>
</evidence>
<dbReference type="GO" id="GO:0003963">
    <property type="term" value="F:RNA-3'-phosphate cyclase activity"/>
    <property type="evidence" value="ECO:0007669"/>
    <property type="project" value="UniProtKB-UniRule"/>
</dbReference>
<feature type="binding site" evidence="5">
    <location>
        <begin position="293"/>
        <end position="297"/>
    </location>
    <ligand>
        <name>ATP</name>
        <dbReference type="ChEBI" id="CHEBI:30616"/>
    </ligand>
</feature>
<evidence type="ECO:0000256" key="4">
    <source>
        <dbReference type="ARBA" id="ARBA00022741"/>
    </source>
</evidence>
<evidence type="ECO:0000256" key="3">
    <source>
        <dbReference type="ARBA" id="ARBA00022598"/>
    </source>
</evidence>
<dbReference type="InterPro" id="IPR000228">
    <property type="entry name" value="RNA3'_term_phos_cyc"/>
</dbReference>
<keyword evidence="5" id="KW-0963">Cytoplasm</keyword>
<feature type="domain" description="RNA 3'-terminal phosphate cyclase insert" evidence="9">
    <location>
        <begin position="182"/>
        <end position="280"/>
    </location>
</feature>
<comment type="catalytic activity">
    <reaction evidence="5">
        <text>a 3'-end 3'-phospho-ribonucleotide-RNA + ATP = a 3'-end 2',3'-cyclophospho-ribonucleotide-RNA + AMP + diphosphate</text>
        <dbReference type="Rhea" id="RHEA:23976"/>
        <dbReference type="Rhea" id="RHEA-COMP:10463"/>
        <dbReference type="Rhea" id="RHEA-COMP:10464"/>
        <dbReference type="ChEBI" id="CHEBI:30616"/>
        <dbReference type="ChEBI" id="CHEBI:33019"/>
        <dbReference type="ChEBI" id="CHEBI:83062"/>
        <dbReference type="ChEBI" id="CHEBI:83064"/>
        <dbReference type="ChEBI" id="CHEBI:456215"/>
        <dbReference type="EC" id="6.5.1.4"/>
    </reaction>
</comment>
<comment type="subcellular location">
    <subcellularLocation>
        <location evidence="5">Cytoplasm</location>
    </subcellularLocation>
</comment>
<dbReference type="GeneID" id="73047148"/>
<evidence type="ECO:0000259" key="8">
    <source>
        <dbReference type="Pfam" id="PF01137"/>
    </source>
</evidence>
<dbReference type="Proteomes" id="UP001595945">
    <property type="component" value="Unassembled WGS sequence"/>
</dbReference>
<dbReference type="Gene3D" id="3.30.360.20">
    <property type="entry name" value="RNA 3'-terminal phosphate cyclase, insert domain"/>
    <property type="match status" value="1"/>
</dbReference>
<dbReference type="AlphaFoldDB" id="A0ABD5Q0D7"/>
<evidence type="ECO:0000256" key="2">
    <source>
        <dbReference type="ARBA" id="ARBA00021428"/>
    </source>
</evidence>
<evidence type="ECO:0000256" key="5">
    <source>
        <dbReference type="HAMAP-Rule" id="MF_00200"/>
    </source>
</evidence>
<dbReference type="NCBIfam" id="TIGR03399">
    <property type="entry name" value="RNA_3prim_cycl"/>
    <property type="match status" value="1"/>
</dbReference>
<name>A0ABD5Q0D7_9EURY</name>
<evidence type="ECO:0000313" key="10">
    <source>
        <dbReference type="EMBL" id="MFC4823887.1"/>
    </source>
</evidence>
<dbReference type="InterPro" id="IPR023797">
    <property type="entry name" value="RNA3'_phos_cyclase_dom"/>
</dbReference>
<evidence type="ECO:0000256" key="1">
    <source>
        <dbReference type="ARBA" id="ARBA00009206"/>
    </source>
</evidence>
<feature type="region of interest" description="Disordered" evidence="7">
    <location>
        <begin position="335"/>
        <end position="366"/>
    </location>
</feature>
<dbReference type="SUPFAM" id="SSF52913">
    <property type="entry name" value="RNA 3'-terminal phosphate cyclase, RPTC, insert domain"/>
    <property type="match status" value="1"/>
</dbReference>
<dbReference type="SUPFAM" id="SSF55205">
    <property type="entry name" value="EPT/RTPC-like"/>
    <property type="match status" value="1"/>
</dbReference>
<dbReference type="GO" id="GO:0006396">
    <property type="term" value="P:RNA processing"/>
    <property type="evidence" value="ECO:0007669"/>
    <property type="project" value="UniProtKB-UniRule"/>
</dbReference>
<comment type="caution">
    <text evidence="10">The sequence shown here is derived from an EMBL/GenBank/DDBJ whole genome shotgun (WGS) entry which is preliminary data.</text>
</comment>
<dbReference type="PANTHER" id="PTHR11096:SF0">
    <property type="entry name" value="RNA 3'-TERMINAL PHOSPHATE CYCLASE"/>
    <property type="match status" value="1"/>
</dbReference>
<dbReference type="InterPro" id="IPR037136">
    <property type="entry name" value="RNA3'_phos_cyclase_dom_sf"/>
</dbReference>
<dbReference type="GO" id="GO:0005737">
    <property type="term" value="C:cytoplasm"/>
    <property type="evidence" value="ECO:0007669"/>
    <property type="project" value="UniProtKB-SubCell"/>
</dbReference>
<feature type="binding site" evidence="5">
    <location>
        <position position="103"/>
    </location>
    <ligand>
        <name>ATP</name>
        <dbReference type="ChEBI" id="CHEBI:30616"/>
    </ligand>
</feature>
<dbReference type="RefSeq" id="WP_254270108.1">
    <property type="nucleotide sequence ID" value="NZ_CP100401.1"/>
</dbReference>
<keyword evidence="3 5" id="KW-0436">Ligase</keyword>
<dbReference type="PANTHER" id="PTHR11096">
    <property type="entry name" value="RNA 3' TERMINAL PHOSPHATE CYCLASE"/>
    <property type="match status" value="1"/>
</dbReference>
<dbReference type="GO" id="GO:0005524">
    <property type="term" value="F:ATP binding"/>
    <property type="evidence" value="ECO:0007669"/>
    <property type="project" value="UniProtKB-KW"/>
</dbReference>
<dbReference type="InterPro" id="IPR013791">
    <property type="entry name" value="RNA3'-term_phos_cycl_insert"/>
</dbReference>
<dbReference type="Pfam" id="PF01137">
    <property type="entry name" value="RTC"/>
    <property type="match status" value="1"/>
</dbReference>
<evidence type="ECO:0000256" key="7">
    <source>
        <dbReference type="SAM" id="MobiDB-lite"/>
    </source>
</evidence>
<dbReference type="InterPro" id="IPR036553">
    <property type="entry name" value="RPTC_insert"/>
</dbReference>
<dbReference type="PIRSF" id="PIRSF005378">
    <property type="entry name" value="RNA3'_term_phos_cycl_euk"/>
    <property type="match status" value="1"/>
</dbReference>
<reference evidence="10 11" key="1">
    <citation type="journal article" date="2019" name="Int. J. Syst. Evol. Microbiol.">
        <title>The Global Catalogue of Microorganisms (GCM) 10K type strain sequencing project: providing services to taxonomists for standard genome sequencing and annotation.</title>
        <authorList>
            <consortium name="The Broad Institute Genomics Platform"/>
            <consortium name="The Broad Institute Genome Sequencing Center for Infectious Disease"/>
            <person name="Wu L."/>
            <person name="Ma J."/>
        </authorList>
    </citation>
    <scope>NUCLEOTIDE SEQUENCE [LARGE SCALE GENOMIC DNA]</scope>
    <source>
        <strain evidence="10 11">XZYJ18</strain>
    </source>
</reference>
<dbReference type="Gene3D" id="3.65.10.20">
    <property type="entry name" value="RNA 3'-terminal phosphate cyclase domain"/>
    <property type="match status" value="1"/>
</dbReference>
<keyword evidence="5" id="KW-0067">ATP-binding</keyword>
<dbReference type="Pfam" id="PF05189">
    <property type="entry name" value="RTC_insert"/>
    <property type="match status" value="1"/>
</dbReference>